<dbReference type="Pfam" id="PF00849">
    <property type="entry name" value="PseudoU_synth_2"/>
    <property type="match status" value="1"/>
</dbReference>
<accession>A0A516X7B3</accession>
<dbReference type="GO" id="GO:0000455">
    <property type="term" value="P:enzyme-directed rRNA pseudouridine synthesis"/>
    <property type="evidence" value="ECO:0007669"/>
    <property type="project" value="TreeGrafter"/>
</dbReference>
<evidence type="ECO:0000313" key="6">
    <source>
        <dbReference type="EMBL" id="QDQ98561.1"/>
    </source>
</evidence>
<sequence length="359" mass="39147">MPIHSLLVNPVTPDPSRGAESTTARGGYAGIYPDEVPRRPRSQRRRPPLPVRDGTGPSRVRMPPEIGRAPGAAAESAPPATIAAYLAARFPVDADRIAEKIAAGEVVDADGVPVTARTPFEPGAEVFYYRDPPREDPVPFGLRVLHRDERLLVVDKPHFLASMPRGRHIAETALVRLRRSTGIDAVAPAHRLDRLTAGVLVFTVDPGVRRAYQELFAAGEVRKTYEAVCAAPPSVPLPAVLRSRIVKDRGVHRAYETPGAPNAETAVERAPGGEHVRVRVRPATGKTHQIRVHLASIGAPIMWDPLYGTDPDPDPADGDDAARPDFSRPLQLLARSLEFTDPFTGARRRFVSERALELW</sequence>
<evidence type="ECO:0000313" key="7">
    <source>
        <dbReference type="Proteomes" id="UP000317344"/>
    </source>
</evidence>
<reference evidence="6 7" key="2">
    <citation type="submission" date="2019-07" db="EMBL/GenBank/DDBJ databases">
        <authorList>
            <person name="Huang Y."/>
        </authorList>
    </citation>
    <scope>NUCLEOTIDE SEQUENCE [LARGE SCALE GENOMIC DNA]</scope>
    <source>
        <strain evidence="6 7">HY188</strain>
    </source>
</reference>
<dbReference type="OrthoDB" id="9807829at2"/>
<dbReference type="PANTHER" id="PTHR21600">
    <property type="entry name" value="MITOCHONDRIAL RNA PSEUDOURIDINE SYNTHASE"/>
    <property type="match status" value="1"/>
</dbReference>
<evidence type="ECO:0000256" key="1">
    <source>
        <dbReference type="ARBA" id="ARBA00000073"/>
    </source>
</evidence>
<reference evidence="6 7" key="1">
    <citation type="submission" date="2019-07" db="EMBL/GenBank/DDBJ databases">
        <title>Tomitella cavernea sp. nov., an actinomycete isolated from soil.</title>
        <authorList>
            <person name="Cheng J."/>
        </authorList>
    </citation>
    <scope>NUCLEOTIDE SEQUENCE [LARGE SCALE GENOMIC DNA]</scope>
    <source>
        <strain evidence="6 7">HY188</strain>
    </source>
</reference>
<dbReference type="GO" id="GO:0009982">
    <property type="term" value="F:pseudouridine synthase activity"/>
    <property type="evidence" value="ECO:0007669"/>
    <property type="project" value="InterPro"/>
</dbReference>
<dbReference type="AlphaFoldDB" id="A0A516X7B3"/>
<feature type="region of interest" description="Disordered" evidence="4">
    <location>
        <begin position="1"/>
        <end position="74"/>
    </location>
</feature>
<dbReference type="Gene3D" id="3.30.2350.10">
    <property type="entry name" value="Pseudouridine synthase"/>
    <property type="match status" value="1"/>
</dbReference>
<dbReference type="InterPro" id="IPR020103">
    <property type="entry name" value="PsdUridine_synth_cat_dom_sf"/>
</dbReference>
<dbReference type="SUPFAM" id="SSF55120">
    <property type="entry name" value="Pseudouridine synthase"/>
    <property type="match status" value="1"/>
</dbReference>
<dbReference type="EMBL" id="CP041765">
    <property type="protein sequence ID" value="QDQ98561.1"/>
    <property type="molecule type" value="Genomic_DNA"/>
</dbReference>
<feature type="region of interest" description="Disordered" evidence="4">
    <location>
        <begin position="305"/>
        <end position="324"/>
    </location>
</feature>
<dbReference type="Proteomes" id="UP000317344">
    <property type="component" value="Chromosome"/>
</dbReference>
<dbReference type="GO" id="GO:0140098">
    <property type="term" value="F:catalytic activity, acting on RNA"/>
    <property type="evidence" value="ECO:0007669"/>
    <property type="project" value="UniProtKB-ARBA"/>
</dbReference>
<comment type="catalytic activity">
    <reaction evidence="1">
        <text>a uridine in RNA = a pseudouridine in RNA</text>
        <dbReference type="Rhea" id="RHEA:48348"/>
        <dbReference type="Rhea" id="RHEA-COMP:12068"/>
        <dbReference type="Rhea" id="RHEA-COMP:12069"/>
        <dbReference type="ChEBI" id="CHEBI:65314"/>
        <dbReference type="ChEBI" id="CHEBI:65315"/>
    </reaction>
</comment>
<name>A0A516X7B3_9ACTN</name>
<evidence type="ECO:0000256" key="3">
    <source>
        <dbReference type="ARBA" id="ARBA00033164"/>
    </source>
</evidence>
<dbReference type="PROSITE" id="PS01129">
    <property type="entry name" value="PSI_RLU"/>
    <property type="match status" value="1"/>
</dbReference>
<gene>
    <name evidence="6" type="ORF">FO059_16075</name>
</gene>
<keyword evidence="7" id="KW-1185">Reference proteome</keyword>
<dbReference type="PANTHER" id="PTHR21600:SF84">
    <property type="entry name" value="PSEUDOURIDINE SYNTHASE RSUA_RLUA-LIKE DOMAIN-CONTAINING PROTEIN"/>
    <property type="match status" value="1"/>
</dbReference>
<dbReference type="KEGG" id="toy:FO059_16075"/>
<organism evidence="6 7">
    <name type="scientific">Tomitella fengzijianii</name>
    <dbReference type="NCBI Taxonomy" id="2597660"/>
    <lineage>
        <taxon>Bacteria</taxon>
        <taxon>Bacillati</taxon>
        <taxon>Actinomycetota</taxon>
        <taxon>Actinomycetes</taxon>
        <taxon>Mycobacteriales</taxon>
        <taxon>Tomitella</taxon>
    </lineage>
</organism>
<dbReference type="InterPro" id="IPR006145">
    <property type="entry name" value="PsdUridine_synth_RsuA/RluA"/>
</dbReference>
<evidence type="ECO:0000256" key="4">
    <source>
        <dbReference type="SAM" id="MobiDB-lite"/>
    </source>
</evidence>
<protein>
    <recommendedName>
        <fullName evidence="2">RNA pseudouridylate synthase</fullName>
    </recommendedName>
    <alternativeName>
        <fullName evidence="3">RNA-uridine isomerase</fullName>
    </alternativeName>
</protein>
<evidence type="ECO:0000259" key="5">
    <source>
        <dbReference type="Pfam" id="PF00849"/>
    </source>
</evidence>
<dbReference type="InterPro" id="IPR006224">
    <property type="entry name" value="PsdUridine_synth_RluA-like_CS"/>
</dbReference>
<proteinExistence type="predicted"/>
<evidence type="ECO:0000256" key="2">
    <source>
        <dbReference type="ARBA" id="ARBA00031870"/>
    </source>
</evidence>
<dbReference type="GO" id="GO:0003723">
    <property type="term" value="F:RNA binding"/>
    <property type="evidence" value="ECO:0007669"/>
    <property type="project" value="InterPro"/>
</dbReference>
<feature type="domain" description="Pseudouridine synthase RsuA/RluA-like" evidence="5">
    <location>
        <begin position="151"/>
        <end position="296"/>
    </location>
</feature>
<dbReference type="InterPro" id="IPR050188">
    <property type="entry name" value="RluA_PseudoU_synthase"/>
</dbReference>